<reference evidence="2 3" key="1">
    <citation type="submission" date="2019-04" db="EMBL/GenBank/DDBJ databases">
        <authorList>
            <person name="Van Vliet M D."/>
        </authorList>
    </citation>
    <scope>NUCLEOTIDE SEQUENCE [LARGE SCALE GENOMIC DNA]</scope>
    <source>
        <strain evidence="2 3">F21</strain>
    </source>
</reference>
<dbReference type="SMART" id="SM00530">
    <property type="entry name" value="HTH_XRE"/>
    <property type="match status" value="1"/>
</dbReference>
<dbReference type="AlphaFoldDB" id="A0A6C2UP35"/>
<dbReference type="InterPro" id="IPR010982">
    <property type="entry name" value="Lambda_DNA-bd_dom_sf"/>
</dbReference>
<dbReference type="CDD" id="cd00093">
    <property type="entry name" value="HTH_XRE"/>
    <property type="match status" value="1"/>
</dbReference>
<evidence type="ECO:0000313" key="3">
    <source>
        <dbReference type="Proteomes" id="UP000346198"/>
    </source>
</evidence>
<evidence type="ECO:0000313" key="2">
    <source>
        <dbReference type="EMBL" id="VGO21077.1"/>
    </source>
</evidence>
<gene>
    <name evidence="2" type="ORF">SCARR_03146</name>
</gene>
<dbReference type="Pfam" id="PF01381">
    <property type="entry name" value="HTH_3"/>
    <property type="match status" value="1"/>
</dbReference>
<dbReference type="Gene3D" id="1.10.260.40">
    <property type="entry name" value="lambda repressor-like DNA-binding domains"/>
    <property type="match status" value="1"/>
</dbReference>
<keyword evidence="3" id="KW-1185">Reference proteome</keyword>
<organism evidence="2 3">
    <name type="scientific">Pontiella sulfatireligans</name>
    <dbReference type="NCBI Taxonomy" id="2750658"/>
    <lineage>
        <taxon>Bacteria</taxon>
        <taxon>Pseudomonadati</taxon>
        <taxon>Kiritimatiellota</taxon>
        <taxon>Kiritimatiellia</taxon>
        <taxon>Kiritimatiellales</taxon>
        <taxon>Pontiellaceae</taxon>
        <taxon>Pontiella</taxon>
    </lineage>
</organism>
<evidence type="ECO:0000259" key="1">
    <source>
        <dbReference type="PROSITE" id="PS50943"/>
    </source>
</evidence>
<dbReference type="GO" id="GO:0003677">
    <property type="term" value="F:DNA binding"/>
    <property type="evidence" value="ECO:0007669"/>
    <property type="project" value="InterPro"/>
</dbReference>
<dbReference type="Proteomes" id="UP000346198">
    <property type="component" value="Unassembled WGS sequence"/>
</dbReference>
<feature type="domain" description="HTH cro/C1-type" evidence="1">
    <location>
        <begin position="20"/>
        <end position="72"/>
    </location>
</feature>
<dbReference type="SUPFAM" id="SSF47413">
    <property type="entry name" value="lambda repressor-like DNA-binding domains"/>
    <property type="match status" value="1"/>
</dbReference>
<dbReference type="EMBL" id="CAAHFH010000002">
    <property type="protein sequence ID" value="VGO21077.1"/>
    <property type="molecule type" value="Genomic_DNA"/>
</dbReference>
<dbReference type="RefSeq" id="WP_136062564.1">
    <property type="nucleotide sequence ID" value="NZ_CAAHFH010000002.1"/>
</dbReference>
<name>A0A6C2UP35_9BACT</name>
<dbReference type="InterPro" id="IPR001387">
    <property type="entry name" value="Cro/C1-type_HTH"/>
</dbReference>
<protein>
    <recommendedName>
        <fullName evidence="1">HTH cro/C1-type domain-containing protein</fullName>
    </recommendedName>
</protein>
<accession>A0A6C2UP35</accession>
<proteinExistence type="predicted"/>
<sequence>MMNLENMGNAEIQKDLGRRLQRERLNQNITQADLAERAGISRRTLVAAEKGQGTTLETFICILRALGRLGQLDQFLPEPPVSPIELAKLKGKVRQKASRKIRYPLPSDTAWTWKEDE</sequence>
<dbReference type="PROSITE" id="PS50943">
    <property type="entry name" value="HTH_CROC1"/>
    <property type="match status" value="1"/>
</dbReference>